<dbReference type="Proteomes" id="UP001207408">
    <property type="component" value="Unassembled WGS sequence"/>
</dbReference>
<dbReference type="AlphaFoldDB" id="A0AAE3MG35"/>
<dbReference type="Gene3D" id="2.40.170.20">
    <property type="entry name" value="TonB-dependent receptor, beta-barrel domain"/>
    <property type="match status" value="1"/>
</dbReference>
<evidence type="ECO:0000313" key="5">
    <source>
        <dbReference type="Proteomes" id="UP001207408"/>
    </source>
</evidence>
<proteinExistence type="predicted"/>
<comment type="caution">
    <text evidence="4">The sequence shown here is derived from an EMBL/GenBank/DDBJ whole genome shotgun (WGS) entry which is preliminary data.</text>
</comment>
<evidence type="ECO:0000256" key="1">
    <source>
        <dbReference type="ARBA" id="ARBA00004442"/>
    </source>
</evidence>
<keyword evidence="3" id="KW-0998">Cell outer membrane</keyword>
<comment type="subcellular location">
    <subcellularLocation>
        <location evidence="1">Cell outer membrane</location>
    </subcellularLocation>
</comment>
<reference evidence="4" key="1">
    <citation type="submission" date="2022-10" db="EMBL/GenBank/DDBJ databases">
        <authorList>
            <person name="Yu W.X."/>
        </authorList>
    </citation>
    <scope>NUCLEOTIDE SEQUENCE</scope>
    <source>
        <strain evidence="4">D04</strain>
    </source>
</reference>
<keyword evidence="4" id="KW-0675">Receptor</keyword>
<evidence type="ECO:0000256" key="2">
    <source>
        <dbReference type="ARBA" id="ARBA00023136"/>
    </source>
</evidence>
<dbReference type="EMBL" id="JAPDPI010000038">
    <property type="protein sequence ID" value="MCW3807124.1"/>
    <property type="molecule type" value="Genomic_DNA"/>
</dbReference>
<sequence length="741" mass="83342">MKVIYKKIRDLYWSEAYVGPDYTQANPDFDPKDYLNVAVLDDNGEILDNDFDWWDAATKNGSIKEYKLSISGGSENTTYLLSAGYTDQSGYIINDLCKRQNFRANIDVDLKDWWTVGTQSFATFTDYSGKEPTQSGIIRHSPLLTPYDKDGELIPYPTKTVMANPFMTYHTDDYQTSNYLSGNFYSDMKIPFIEGLTYRLNFGNNLRWDKHYYSSEYGAGETGSAYKNHTSRYEYTLDNILTYKRLFADKHDLTVTLLYGATERESESTNASGQGYTSLTLSYNSLEQATIQSVSSDGWDEALNYQMGRVNYKFNDKYLFTATVRRDGYSGFAENEKWGVFPSASLAWVVTNEKFFNSSIIEFLKLRGGYGSIGNLTSRYFSLATMNRYDAYLFGDGGTTEFGQYVSTLANSNLQWESTDGINLGMDFRLFGGKIMGNAEYYNTETKNQLFKRSVPSITGVTSINVNLGNIRNKGFEFSLTSRNVELQDFLWTSTLSFSTNRNEIVTLTGLDEDGDGKEDDIIADDLFIGESIGAIYGYEAGDIYQIDDEIPEGYYPGTRRVIDQNGDGEITIDDKVILGRSEPAYRAGLLNSVTYKNFSLSFFLNTVQGGKDGYLKVNEPNTGGALNENSILLNCLDDADFWGPSNPDGENPRYMTNPKVSANKLHSRNFIRLQDVSLAYNVPQNILDKVGISAAKIFLSGKNLATWTKWRGWDPETGHGLSDSGRPVLKGYSMGLNVTF</sequence>
<dbReference type="RefSeq" id="WP_301201221.1">
    <property type="nucleotide sequence ID" value="NZ_JAPDPI010000038.1"/>
</dbReference>
<name>A0AAE3MG35_9BACT</name>
<gene>
    <name evidence="4" type="ORF">OM074_15920</name>
</gene>
<evidence type="ECO:0000313" key="4">
    <source>
        <dbReference type="EMBL" id="MCW3807124.1"/>
    </source>
</evidence>
<protein>
    <submittedName>
        <fullName evidence="4">TonB-dependent receptor</fullName>
    </submittedName>
</protein>
<dbReference type="NCBIfam" id="TIGR04056">
    <property type="entry name" value="OMP_RagA_SusC"/>
    <property type="match status" value="1"/>
</dbReference>
<keyword evidence="5" id="KW-1185">Reference proteome</keyword>
<dbReference type="InterPro" id="IPR023996">
    <property type="entry name" value="TonB-dep_OMP_SusC/RagA"/>
</dbReference>
<dbReference type="InterPro" id="IPR036942">
    <property type="entry name" value="Beta-barrel_TonB_sf"/>
</dbReference>
<dbReference type="GO" id="GO:0009279">
    <property type="term" value="C:cell outer membrane"/>
    <property type="evidence" value="ECO:0007669"/>
    <property type="project" value="UniProtKB-SubCell"/>
</dbReference>
<organism evidence="4 5">
    <name type="scientific">Plebeiibacterium marinum</name>
    <dbReference type="NCBI Taxonomy" id="2992111"/>
    <lineage>
        <taxon>Bacteria</taxon>
        <taxon>Pseudomonadati</taxon>
        <taxon>Bacteroidota</taxon>
        <taxon>Bacteroidia</taxon>
        <taxon>Marinilabiliales</taxon>
        <taxon>Marinilabiliaceae</taxon>
        <taxon>Plebeiibacterium</taxon>
    </lineage>
</organism>
<evidence type="ECO:0000256" key="3">
    <source>
        <dbReference type="ARBA" id="ARBA00023237"/>
    </source>
</evidence>
<dbReference type="SUPFAM" id="SSF56935">
    <property type="entry name" value="Porins"/>
    <property type="match status" value="1"/>
</dbReference>
<keyword evidence="2" id="KW-0472">Membrane</keyword>
<accession>A0AAE3MG35</accession>